<dbReference type="EMBL" id="MGJT01000017">
    <property type="protein sequence ID" value="OGN12472.1"/>
    <property type="molecule type" value="Genomic_DNA"/>
</dbReference>
<proteinExistence type="predicted"/>
<evidence type="ECO:0000313" key="1">
    <source>
        <dbReference type="EMBL" id="OGN12472.1"/>
    </source>
</evidence>
<reference evidence="1 2" key="1">
    <citation type="journal article" date="2016" name="Nat. Commun.">
        <title>Thousands of microbial genomes shed light on interconnected biogeochemical processes in an aquifer system.</title>
        <authorList>
            <person name="Anantharaman K."/>
            <person name="Brown C.T."/>
            <person name="Hug L.A."/>
            <person name="Sharon I."/>
            <person name="Castelle C.J."/>
            <person name="Probst A.J."/>
            <person name="Thomas B.C."/>
            <person name="Singh A."/>
            <person name="Wilkins M.J."/>
            <person name="Karaoz U."/>
            <person name="Brodie E.L."/>
            <person name="Williams K.H."/>
            <person name="Hubbard S.S."/>
            <person name="Banfield J.F."/>
        </authorList>
    </citation>
    <scope>NUCLEOTIDE SEQUENCE [LARGE SCALE GENOMIC DNA]</scope>
</reference>
<comment type="caution">
    <text evidence="1">The sequence shown here is derived from an EMBL/GenBank/DDBJ whole genome shotgun (WGS) entry which is preliminary data.</text>
</comment>
<dbReference type="Proteomes" id="UP000178197">
    <property type="component" value="Unassembled WGS sequence"/>
</dbReference>
<accession>A0A1F8FH44</accession>
<protein>
    <submittedName>
        <fullName evidence="1">Uncharacterized protein</fullName>
    </submittedName>
</protein>
<sequence>MANKVVIEKITESDLFRTVRGFINSGHSVTIKDICDGLKNLNIVAEVEEIEKVLNRLVEVGAIEECGSSYWE</sequence>
<gene>
    <name evidence="1" type="ORF">A3C71_01730</name>
</gene>
<organism evidence="1 2">
    <name type="scientific">Candidatus Yanofskybacteria bacterium RIFCSPHIGHO2_02_FULL_43_15c</name>
    <dbReference type="NCBI Taxonomy" id="1802679"/>
    <lineage>
        <taxon>Bacteria</taxon>
        <taxon>Candidatus Yanofskyibacteriota</taxon>
    </lineage>
</organism>
<name>A0A1F8FH44_9BACT</name>
<evidence type="ECO:0000313" key="2">
    <source>
        <dbReference type="Proteomes" id="UP000178197"/>
    </source>
</evidence>
<dbReference type="AlphaFoldDB" id="A0A1F8FH44"/>